<dbReference type="SMART" id="SM00382">
    <property type="entry name" value="AAA"/>
    <property type="match status" value="1"/>
</dbReference>
<dbReference type="Proteomes" id="UP000266743">
    <property type="component" value="Chromosome 1"/>
</dbReference>
<feature type="transmembrane region" description="Helical" evidence="3">
    <location>
        <begin position="42"/>
        <end position="64"/>
    </location>
</feature>
<dbReference type="InterPro" id="IPR027417">
    <property type="entry name" value="P-loop_NTPase"/>
</dbReference>
<evidence type="ECO:0000256" key="2">
    <source>
        <dbReference type="ARBA" id="ARBA00022840"/>
    </source>
</evidence>
<dbReference type="PANTHER" id="PTHR24221:SF503">
    <property type="entry name" value="MITOCHONDRIAL POTASSIUM CHANNEL ATP-BINDING SUBUNIT"/>
    <property type="match status" value="1"/>
</dbReference>
<dbReference type="GO" id="GO:0005524">
    <property type="term" value="F:ATP binding"/>
    <property type="evidence" value="ECO:0007669"/>
    <property type="project" value="UniProtKB-KW"/>
</dbReference>
<organism evidence="5">
    <name type="scientific">Trypanosoma brucei equiperdum</name>
    <dbReference type="NCBI Taxonomy" id="630700"/>
    <lineage>
        <taxon>Eukaryota</taxon>
        <taxon>Discoba</taxon>
        <taxon>Euglenozoa</taxon>
        <taxon>Kinetoplastea</taxon>
        <taxon>Metakinetoplastina</taxon>
        <taxon>Trypanosomatida</taxon>
        <taxon>Trypanosomatidae</taxon>
        <taxon>Trypanosoma</taxon>
    </lineage>
</organism>
<evidence type="ECO:0000313" key="5">
    <source>
        <dbReference type="EMBL" id="RHW74402.1"/>
    </source>
</evidence>
<dbReference type="Gene3D" id="3.40.50.300">
    <property type="entry name" value="P-loop containing nucleotide triphosphate hydrolases"/>
    <property type="match status" value="1"/>
</dbReference>
<dbReference type="InterPro" id="IPR039421">
    <property type="entry name" value="Type_1_exporter"/>
</dbReference>
<proteinExistence type="predicted"/>
<keyword evidence="3" id="KW-1133">Transmembrane helix</keyword>
<accession>A0A3L6LCN5</accession>
<evidence type="ECO:0000256" key="1">
    <source>
        <dbReference type="ARBA" id="ARBA00022741"/>
    </source>
</evidence>
<keyword evidence="3" id="KW-0472">Membrane</keyword>
<dbReference type="GO" id="GO:0016887">
    <property type="term" value="F:ATP hydrolysis activity"/>
    <property type="evidence" value="ECO:0007669"/>
    <property type="project" value="InterPro"/>
</dbReference>
<name>A0A3L6LCN5_9TRYP</name>
<dbReference type="AlphaFoldDB" id="A0A3L6LCN5"/>
<dbReference type="PANTHER" id="PTHR24221">
    <property type="entry name" value="ATP-BINDING CASSETTE SUB-FAMILY B"/>
    <property type="match status" value="1"/>
</dbReference>
<comment type="caution">
    <text evidence="5">The sequence shown here is derived from an EMBL/GenBank/DDBJ whole genome shotgun (WGS) entry which is preliminary data.</text>
</comment>
<dbReference type="PROSITE" id="PS50893">
    <property type="entry name" value="ABC_TRANSPORTER_2"/>
    <property type="match status" value="1"/>
</dbReference>
<dbReference type="Pfam" id="PF00005">
    <property type="entry name" value="ABC_tran"/>
    <property type="match status" value="1"/>
</dbReference>
<dbReference type="InterPro" id="IPR003439">
    <property type="entry name" value="ABC_transporter-like_ATP-bd"/>
</dbReference>
<sequence length="945" mass="104572">MTTTQGEVISTTFFSSKALLKSLQDVSRSLHISGNQFLPPNTVLLCAVGLGFLVDGVYTAAVWFRNRRALNVARAVNHHNGPVKFVVTDELEDRDEEAKACLVQQYSDELCKAILGAPRTSPGSWARSPPADAVAEYETLPEPIRLLWEDRVRYTLDAREVVGLLRRRLEPHLAGSRYGPSAALMALLWRLQLLRTVHESIVIAGDVGRCNAELTELGKHTGALYREFISTLHAPVRVPFDSCWECLSAEDDRLRGQARALQLRNLWSLTRYVFAGGLDKLCTYGMVGLLTAFAARSVSAICTIRVDVEQLLPNLFGTAASINTGGTTGDGAIVSWTAMHIVVARLLVSEWMLHMLRLGITRVTQDYTHASAAWRRDTVKHRLYDALTRTPLSYFDKTERYAVEEIVYYVNDLEGVDVFVHDFFTRLAQSGISLCVALRVLDMRSAVTVMGAVAGASLLNASLSFLKKTYCALSYCNGIEFEAVDSPSDAEEEENRKDTTDHLMFCGMDIIEHIPELRPYGADTKLMEWWNNYTAHYRRRSCGLRRVFQLTYNSRYLWAIDALKPVARWLLPAIVAANAAGTCQIQVFLLEAIRASQDVLERVVDVQRVVDVVGYNAYKAGVLERILDSKNWEDGDTAERICEHTDKGNSSDTTALTCGMNGGTYKEHKEGGELRLKGNDVEVLAVRANGLQFRYPTAPTVDAFLKPASFQFELRNRTTGLGRLVCITGVSGCGKTTLLRLLLGLYAPENPNTLLLEFRLRRHHVSESNGGGTGNSGNKEQWAPVELIPRAQLRSTFFSYVPQAPTIFPGATIAQNVSLRNRVSITDTLVLERVRVCTEAAGCGHFIKRLPNGIMTPLCVNVGWATPDAVRLSCGQGQRLMLARALFHCSSVLLLDEPTAGLDSETKKAVMSQWRELLSSGLVGGIICVSHDADVLQMADETVTL</sequence>
<reference evidence="5" key="1">
    <citation type="submission" date="2018-09" db="EMBL/GenBank/DDBJ databases">
        <title>whole genome sequence of T. equiperdum IVM-t1 strain.</title>
        <authorList>
            <person name="Suganuma K."/>
        </authorList>
    </citation>
    <scope>NUCLEOTIDE SEQUENCE [LARGE SCALE GENOMIC DNA]</scope>
    <source>
        <strain evidence="5">IVM-t1</strain>
    </source>
</reference>
<dbReference type="InterPro" id="IPR003593">
    <property type="entry name" value="AAA+_ATPase"/>
</dbReference>
<feature type="domain" description="ABC transporter" evidence="4">
    <location>
        <begin position="686"/>
        <end position="945"/>
    </location>
</feature>
<dbReference type="EMBL" id="QSBY01000001">
    <property type="protein sequence ID" value="RHW74402.1"/>
    <property type="molecule type" value="Genomic_DNA"/>
</dbReference>
<dbReference type="GO" id="GO:0042626">
    <property type="term" value="F:ATPase-coupled transmembrane transporter activity"/>
    <property type="evidence" value="ECO:0007669"/>
    <property type="project" value="TreeGrafter"/>
</dbReference>
<protein>
    <submittedName>
        <fullName evidence="5">ABC transporter</fullName>
    </submittedName>
</protein>
<keyword evidence="2" id="KW-0067">ATP-binding</keyword>
<keyword evidence="3" id="KW-0812">Transmembrane</keyword>
<keyword evidence="1" id="KW-0547">Nucleotide-binding</keyword>
<evidence type="ECO:0000259" key="4">
    <source>
        <dbReference type="PROSITE" id="PS50893"/>
    </source>
</evidence>
<dbReference type="GO" id="GO:0016020">
    <property type="term" value="C:membrane"/>
    <property type="evidence" value="ECO:0007669"/>
    <property type="project" value="TreeGrafter"/>
</dbReference>
<gene>
    <name evidence="5" type="ORF">DPX39_010043400</name>
</gene>
<dbReference type="SUPFAM" id="SSF52540">
    <property type="entry name" value="P-loop containing nucleoside triphosphate hydrolases"/>
    <property type="match status" value="1"/>
</dbReference>
<evidence type="ECO:0000256" key="3">
    <source>
        <dbReference type="SAM" id="Phobius"/>
    </source>
</evidence>